<feature type="transmembrane region" description="Helical" evidence="1">
    <location>
        <begin position="51"/>
        <end position="69"/>
    </location>
</feature>
<dbReference type="WBParaSite" id="Csp11.Scaffold629.g13359.t1">
    <property type="protein sequence ID" value="Csp11.Scaffold629.g13359.t1"/>
    <property type="gene ID" value="Csp11.Scaffold629.g13359"/>
</dbReference>
<dbReference type="eggNOG" id="ENOG502TJ7D">
    <property type="taxonomic scope" value="Eukaryota"/>
</dbReference>
<protein>
    <submittedName>
        <fullName evidence="3">MSP domain-containing protein</fullName>
    </submittedName>
</protein>
<reference evidence="3" key="1">
    <citation type="submission" date="2016-11" db="UniProtKB">
        <authorList>
            <consortium name="WormBaseParasite"/>
        </authorList>
    </citation>
    <scope>IDENTIFICATION</scope>
</reference>
<keyword evidence="1" id="KW-0472">Membrane</keyword>
<evidence type="ECO:0000313" key="3">
    <source>
        <dbReference type="WBParaSite" id="Csp11.Scaffold629.g13359.t1"/>
    </source>
</evidence>
<dbReference type="Proteomes" id="UP000095282">
    <property type="component" value="Unplaced"/>
</dbReference>
<name>A0A1I7TZI7_9PELO</name>
<sequence>MPSNTVADVASVPNDNILEKKNEEFVVIAIRDPESIQRQYAIAHQSTGKEITVFIGIFALIVLGFFAAAKLL</sequence>
<organism evidence="2 3">
    <name type="scientific">Caenorhabditis tropicalis</name>
    <dbReference type="NCBI Taxonomy" id="1561998"/>
    <lineage>
        <taxon>Eukaryota</taxon>
        <taxon>Metazoa</taxon>
        <taxon>Ecdysozoa</taxon>
        <taxon>Nematoda</taxon>
        <taxon>Chromadorea</taxon>
        <taxon>Rhabditida</taxon>
        <taxon>Rhabditina</taxon>
        <taxon>Rhabditomorpha</taxon>
        <taxon>Rhabditoidea</taxon>
        <taxon>Rhabditidae</taxon>
        <taxon>Peloderinae</taxon>
        <taxon>Caenorhabditis</taxon>
    </lineage>
</organism>
<keyword evidence="1" id="KW-0812">Transmembrane</keyword>
<dbReference type="AlphaFoldDB" id="A0A1I7TZI7"/>
<evidence type="ECO:0000256" key="1">
    <source>
        <dbReference type="SAM" id="Phobius"/>
    </source>
</evidence>
<keyword evidence="2" id="KW-1185">Reference proteome</keyword>
<evidence type="ECO:0000313" key="2">
    <source>
        <dbReference type="Proteomes" id="UP000095282"/>
    </source>
</evidence>
<proteinExistence type="predicted"/>
<accession>A0A1I7TZI7</accession>
<keyword evidence="1" id="KW-1133">Transmembrane helix</keyword>